<feature type="domain" description="Bacterial bifunctional deaminase-reductase C-terminal" evidence="1">
    <location>
        <begin position="4"/>
        <end position="187"/>
    </location>
</feature>
<dbReference type="Pfam" id="PF01872">
    <property type="entry name" value="RibD_C"/>
    <property type="match status" value="1"/>
</dbReference>
<dbReference type="InterPro" id="IPR002734">
    <property type="entry name" value="RibDG_C"/>
</dbReference>
<protein>
    <submittedName>
        <fullName evidence="2">RibD C-terminal domain</fullName>
    </submittedName>
</protein>
<accession>A0A4U8VTS4</accession>
<reference evidence="2 3" key="1">
    <citation type="submission" date="2019-02" db="EMBL/GenBank/DDBJ databases">
        <authorList>
            <consortium name="Pathogen Informatics"/>
        </authorList>
    </citation>
    <scope>NUCLEOTIDE SEQUENCE [LARGE SCALE GENOMIC DNA]</scope>
    <source>
        <strain evidence="2 3">3012STDY6756504</strain>
    </source>
</reference>
<organism evidence="2 3">
    <name type="scientific">Nocardia cyriacigeorgica</name>
    <dbReference type="NCBI Taxonomy" id="135487"/>
    <lineage>
        <taxon>Bacteria</taxon>
        <taxon>Bacillati</taxon>
        <taxon>Actinomycetota</taxon>
        <taxon>Actinomycetes</taxon>
        <taxon>Mycobacteriales</taxon>
        <taxon>Nocardiaceae</taxon>
        <taxon>Nocardia</taxon>
    </lineage>
</organism>
<evidence type="ECO:0000313" key="3">
    <source>
        <dbReference type="Proteomes" id="UP000290439"/>
    </source>
</evidence>
<dbReference type="GO" id="GO:0009231">
    <property type="term" value="P:riboflavin biosynthetic process"/>
    <property type="evidence" value="ECO:0007669"/>
    <property type="project" value="InterPro"/>
</dbReference>
<dbReference type="PANTHER" id="PTHR38011">
    <property type="entry name" value="DIHYDROFOLATE REDUCTASE FAMILY PROTEIN (AFU_ORTHOLOGUE AFUA_8G06820)"/>
    <property type="match status" value="1"/>
</dbReference>
<dbReference type="SUPFAM" id="SSF53597">
    <property type="entry name" value="Dihydrofolate reductase-like"/>
    <property type="match status" value="1"/>
</dbReference>
<dbReference type="EMBL" id="LR215973">
    <property type="protein sequence ID" value="VFA97040.1"/>
    <property type="molecule type" value="Genomic_DNA"/>
</dbReference>
<gene>
    <name evidence="2" type="primary">yyaP_1</name>
    <name evidence="2" type="ORF">NCTC10797_00796</name>
</gene>
<dbReference type="Gene3D" id="3.40.430.10">
    <property type="entry name" value="Dihydrofolate Reductase, subunit A"/>
    <property type="match status" value="1"/>
</dbReference>
<dbReference type="AlphaFoldDB" id="A0A4U8VTS4"/>
<name>A0A4U8VTS4_9NOCA</name>
<dbReference type="Proteomes" id="UP000290439">
    <property type="component" value="Chromosome"/>
</dbReference>
<dbReference type="InterPro" id="IPR050765">
    <property type="entry name" value="Riboflavin_Biosynth_HTPR"/>
</dbReference>
<dbReference type="GO" id="GO:0008703">
    <property type="term" value="F:5-amino-6-(5-phosphoribosylamino)uracil reductase activity"/>
    <property type="evidence" value="ECO:0007669"/>
    <property type="project" value="InterPro"/>
</dbReference>
<dbReference type="RefSeq" id="WP_130916029.1">
    <property type="nucleotide sequence ID" value="NZ_LR215973.1"/>
</dbReference>
<sequence>MSRIIAVVNVTLDGVMQSPGRAQEDPRDGFAHGGWAYRYTDEVQARVMAEHMAAHRCALLLGRRTYLDFAGYWPHRSGNPFTDVLNKTDKYVASTTLTEPLPWQNSILLDGDAVHAVPRLRQQRPDLDLVVLGSGNLLQTLMAHGLVDEYLLQIHPLVLGSGRRLFDGRTTLGDLPLVDCVRTTTGVLIATYRTAERS</sequence>
<evidence type="ECO:0000259" key="1">
    <source>
        <dbReference type="Pfam" id="PF01872"/>
    </source>
</evidence>
<evidence type="ECO:0000313" key="2">
    <source>
        <dbReference type="EMBL" id="VFA97040.1"/>
    </source>
</evidence>
<dbReference type="InterPro" id="IPR024072">
    <property type="entry name" value="DHFR-like_dom_sf"/>
</dbReference>
<proteinExistence type="predicted"/>
<dbReference type="PANTHER" id="PTHR38011:SF2">
    <property type="entry name" value="BIFUNCTIONAL DEAMINASE-REDUCTASE DOMAIN PROTEIN"/>
    <property type="match status" value="1"/>
</dbReference>